<dbReference type="Pfam" id="PF13192">
    <property type="entry name" value="Thioredoxin_3"/>
    <property type="match status" value="1"/>
</dbReference>
<sequence length="78" mass="8206">MKIEIFEACCGSGMYDLVLRVAGQSGAAPEVARSTDPLEAVSRGILRTPALVIDGRVMCAGRTPKQEEIAVWLAGGQS</sequence>
<protein>
    <submittedName>
        <fullName evidence="2">Thioredoxin family protein</fullName>
    </submittedName>
</protein>
<dbReference type="EMBL" id="JAUOZS010000001">
    <property type="protein sequence ID" value="MDT8901676.1"/>
    <property type="molecule type" value="Genomic_DNA"/>
</dbReference>
<dbReference type="RefSeq" id="WP_413780180.1">
    <property type="nucleotide sequence ID" value="NZ_JAUOZS010000001.1"/>
</dbReference>
<dbReference type="InterPro" id="IPR036249">
    <property type="entry name" value="Thioredoxin-like_sf"/>
</dbReference>
<feature type="domain" description="Thioredoxin-like fold" evidence="1">
    <location>
        <begin position="1"/>
        <end position="73"/>
    </location>
</feature>
<dbReference type="PANTHER" id="PTHR36450:SF1">
    <property type="entry name" value="THIOREDOXIN"/>
    <property type="match status" value="1"/>
</dbReference>
<dbReference type="PANTHER" id="PTHR36450">
    <property type="entry name" value="THIOREDOXIN"/>
    <property type="match status" value="1"/>
</dbReference>
<dbReference type="SUPFAM" id="SSF52833">
    <property type="entry name" value="Thioredoxin-like"/>
    <property type="match status" value="1"/>
</dbReference>
<name>A0ABU3NXZ1_9FIRM</name>
<comment type="caution">
    <text evidence="2">The sequence shown here is derived from an EMBL/GenBank/DDBJ whole genome shotgun (WGS) entry which is preliminary data.</text>
</comment>
<gene>
    <name evidence="2" type="ORF">Q4T40_10515</name>
</gene>
<dbReference type="Proteomes" id="UP001254848">
    <property type="component" value="Unassembled WGS sequence"/>
</dbReference>
<proteinExistence type="predicted"/>
<evidence type="ECO:0000313" key="3">
    <source>
        <dbReference type="Proteomes" id="UP001254848"/>
    </source>
</evidence>
<evidence type="ECO:0000259" key="1">
    <source>
        <dbReference type="Pfam" id="PF13192"/>
    </source>
</evidence>
<reference evidence="2 3" key="1">
    <citation type="submission" date="2023-07" db="EMBL/GenBank/DDBJ databases">
        <title>The novel representative of Negativicutes class, Anaeroselena agilis gen. nov. sp. nov.</title>
        <authorList>
            <person name="Prokofeva M.I."/>
            <person name="Elcheninov A.G."/>
            <person name="Klyukina A."/>
            <person name="Kublanov I.V."/>
            <person name="Frolov E.N."/>
            <person name="Podosokorskaya O.A."/>
        </authorList>
    </citation>
    <scope>NUCLEOTIDE SEQUENCE [LARGE SCALE GENOMIC DNA]</scope>
    <source>
        <strain evidence="2 3">4137-cl</strain>
    </source>
</reference>
<organism evidence="2 3">
    <name type="scientific">Anaeroselena agilis</name>
    <dbReference type="NCBI Taxonomy" id="3063788"/>
    <lineage>
        <taxon>Bacteria</taxon>
        <taxon>Bacillati</taxon>
        <taxon>Bacillota</taxon>
        <taxon>Negativicutes</taxon>
        <taxon>Acetonemataceae</taxon>
        <taxon>Anaeroselena</taxon>
    </lineage>
</organism>
<keyword evidence="3" id="KW-1185">Reference proteome</keyword>
<dbReference type="InterPro" id="IPR005243">
    <property type="entry name" value="THIRX-like_proc"/>
</dbReference>
<dbReference type="InterPro" id="IPR012336">
    <property type="entry name" value="Thioredoxin-like_fold"/>
</dbReference>
<evidence type="ECO:0000313" key="2">
    <source>
        <dbReference type="EMBL" id="MDT8901676.1"/>
    </source>
</evidence>
<accession>A0ABU3NXZ1</accession>
<dbReference type="Gene3D" id="3.40.30.10">
    <property type="entry name" value="Glutaredoxin"/>
    <property type="match status" value="1"/>
</dbReference>